<gene>
    <name evidence="4" type="ORF">NCTC5664_01753</name>
</gene>
<dbReference type="InterPro" id="IPR002618">
    <property type="entry name" value="UDPGP_fam"/>
</dbReference>
<keyword evidence="2 4" id="KW-0808">Transferase</keyword>
<keyword evidence="3 4" id="KW-0548">Nucleotidyltransferase</keyword>
<evidence type="ECO:0000313" key="4">
    <source>
        <dbReference type="EMBL" id="SUK48867.1"/>
    </source>
</evidence>
<dbReference type="PANTHER" id="PTHR11952:SF2">
    <property type="entry name" value="LD24639P"/>
    <property type="match status" value="1"/>
</dbReference>
<dbReference type="PANTHER" id="PTHR11952">
    <property type="entry name" value="UDP- GLUCOSE PYROPHOSPHORYLASE"/>
    <property type="match status" value="1"/>
</dbReference>
<dbReference type="AlphaFoldDB" id="A0A380DTC6"/>
<name>A0A380DTC6_STAAU</name>
<dbReference type="GO" id="GO:0003977">
    <property type="term" value="F:UDP-N-acetylglucosamine diphosphorylase activity"/>
    <property type="evidence" value="ECO:0007669"/>
    <property type="project" value="UniProtKB-EC"/>
</dbReference>
<dbReference type="Gene3D" id="3.90.550.10">
    <property type="entry name" value="Spore Coat Polysaccharide Biosynthesis Protein SpsA, Chain A"/>
    <property type="match status" value="1"/>
</dbReference>
<evidence type="ECO:0000313" key="5">
    <source>
        <dbReference type="Proteomes" id="UP000254502"/>
    </source>
</evidence>
<dbReference type="Proteomes" id="UP000254502">
    <property type="component" value="Unassembled WGS sequence"/>
</dbReference>
<dbReference type="EC" id="2.7.7.23" evidence="4"/>
<reference evidence="4 5" key="1">
    <citation type="submission" date="2018-06" db="EMBL/GenBank/DDBJ databases">
        <authorList>
            <consortium name="Pathogen Informatics"/>
            <person name="Doyle S."/>
        </authorList>
    </citation>
    <scope>NUCLEOTIDE SEQUENCE [LARGE SCALE GENOMIC DNA]</scope>
    <source>
        <strain evidence="4 5">NCTC5664</strain>
    </source>
</reference>
<dbReference type="EMBL" id="UHAQ01000002">
    <property type="protein sequence ID" value="SUK48867.1"/>
    <property type="molecule type" value="Genomic_DNA"/>
</dbReference>
<protein>
    <submittedName>
        <fullName evidence="4">N-acetylglucosamine-1-phosphate uridyltransferase eukaryotic</fullName>
        <ecNumber evidence="4">2.7.7.-</ecNumber>
        <ecNumber evidence="4">2.7.7.23</ecNumber>
    </submittedName>
</protein>
<proteinExistence type="inferred from homology"/>
<dbReference type="InterPro" id="IPR029044">
    <property type="entry name" value="Nucleotide-diphossugar_trans"/>
</dbReference>
<accession>A0A380DTC6</accession>
<dbReference type="EC" id="2.7.7.-" evidence="4"/>
<evidence type="ECO:0000256" key="3">
    <source>
        <dbReference type="ARBA" id="ARBA00022695"/>
    </source>
</evidence>
<sequence>MLDKNQLAKYKQDHLCEYEKIMSNNEKEALEEKVASLDLDFIAKLYNDLYINKKTIDDVSAVSEVKYDIKSQMSDDEIKRLEEQGLQAIKEGQFAVLLMAGGQGTRLGYKGPKGSFEIEGVSLFELQANQLKNIESSIWTYDSMVYYDK</sequence>
<dbReference type="InterPro" id="IPR039741">
    <property type="entry name" value="UDP-sugar_pyrophosphorylase"/>
</dbReference>
<evidence type="ECO:0000256" key="1">
    <source>
        <dbReference type="ARBA" id="ARBA00010401"/>
    </source>
</evidence>
<dbReference type="Pfam" id="PF01704">
    <property type="entry name" value="UDPGP"/>
    <property type="match status" value="1"/>
</dbReference>
<evidence type="ECO:0000256" key="2">
    <source>
        <dbReference type="ARBA" id="ARBA00022679"/>
    </source>
</evidence>
<organism evidence="4 5">
    <name type="scientific">Staphylococcus aureus</name>
    <dbReference type="NCBI Taxonomy" id="1280"/>
    <lineage>
        <taxon>Bacteria</taxon>
        <taxon>Bacillati</taxon>
        <taxon>Bacillota</taxon>
        <taxon>Bacilli</taxon>
        <taxon>Bacillales</taxon>
        <taxon>Staphylococcaceae</taxon>
        <taxon>Staphylococcus</taxon>
    </lineage>
</organism>
<comment type="similarity">
    <text evidence="1">Belongs to the UDPGP type 1 family.</text>
</comment>
<dbReference type="SUPFAM" id="SSF53448">
    <property type="entry name" value="Nucleotide-diphospho-sugar transferases"/>
    <property type="match status" value="1"/>
</dbReference>